<evidence type="ECO:0000259" key="1">
    <source>
        <dbReference type="PROSITE" id="PS50042"/>
    </source>
</evidence>
<dbReference type="CDD" id="cd00038">
    <property type="entry name" value="CAP_ED"/>
    <property type="match status" value="1"/>
</dbReference>
<dbReference type="Proteomes" id="UP001210231">
    <property type="component" value="Unassembled WGS sequence"/>
</dbReference>
<evidence type="ECO:0000313" key="3">
    <source>
        <dbReference type="Proteomes" id="UP001210231"/>
    </source>
</evidence>
<dbReference type="EMBL" id="JAQGEF010000011">
    <property type="protein sequence ID" value="MDA3615282.1"/>
    <property type="molecule type" value="Genomic_DNA"/>
</dbReference>
<accession>A0ABT4ULS5</accession>
<dbReference type="PROSITE" id="PS50042">
    <property type="entry name" value="CNMP_BINDING_3"/>
    <property type="match status" value="1"/>
</dbReference>
<evidence type="ECO:0000313" key="2">
    <source>
        <dbReference type="EMBL" id="MDA3615282.1"/>
    </source>
</evidence>
<dbReference type="RefSeq" id="WP_407031607.1">
    <property type="nucleotide sequence ID" value="NZ_JAQGEF010000011.1"/>
</dbReference>
<reference evidence="2 3" key="1">
    <citation type="submission" date="2022-12" db="EMBL/GenBank/DDBJ databases">
        <title>Chitinophagaceae gen. sp. nov., a new member of the family Chitinophagaceae, isolated from soil in a chemical factory.</title>
        <authorList>
            <person name="Ke Z."/>
        </authorList>
    </citation>
    <scope>NUCLEOTIDE SEQUENCE [LARGE SCALE GENOMIC DNA]</scope>
    <source>
        <strain evidence="2 3">LY-5</strain>
    </source>
</reference>
<dbReference type="InterPro" id="IPR018490">
    <property type="entry name" value="cNMP-bd_dom_sf"/>
</dbReference>
<sequence>MQSIIELPGKQIVLKRNEFLLSANRTDTNIYFIESGSLKISIRDQDEEQIIRLGYQSNLLVALDSFLTHQPSAFYIQAIKKTTLKIITREALTTFLNTDSEHQVLWNKILEDLVLQQMEREIDLLTTSPKERYLRVLKRSPRLFQEIPGKYIANYLRMSAETLSRLQKS</sequence>
<dbReference type="InterPro" id="IPR000595">
    <property type="entry name" value="cNMP-bd_dom"/>
</dbReference>
<dbReference type="Gene3D" id="2.60.120.10">
    <property type="entry name" value="Jelly Rolls"/>
    <property type="match status" value="1"/>
</dbReference>
<feature type="domain" description="Cyclic nucleotide-binding" evidence="1">
    <location>
        <begin position="1"/>
        <end position="96"/>
    </location>
</feature>
<keyword evidence="3" id="KW-1185">Reference proteome</keyword>
<dbReference type="Pfam" id="PF00027">
    <property type="entry name" value="cNMP_binding"/>
    <property type="match status" value="1"/>
</dbReference>
<protein>
    <submittedName>
        <fullName evidence="2">Crp/Fnr family transcriptional regulator</fullName>
    </submittedName>
</protein>
<proteinExistence type="predicted"/>
<comment type="caution">
    <text evidence="2">The sequence shown here is derived from an EMBL/GenBank/DDBJ whole genome shotgun (WGS) entry which is preliminary data.</text>
</comment>
<dbReference type="InterPro" id="IPR014710">
    <property type="entry name" value="RmlC-like_jellyroll"/>
</dbReference>
<name>A0ABT4ULS5_9BACT</name>
<gene>
    <name evidence="2" type="ORF">O3P16_10725</name>
</gene>
<organism evidence="2 3">
    <name type="scientific">Polluticaenibacter yanchengensis</name>
    <dbReference type="NCBI Taxonomy" id="3014562"/>
    <lineage>
        <taxon>Bacteria</taxon>
        <taxon>Pseudomonadati</taxon>
        <taxon>Bacteroidota</taxon>
        <taxon>Chitinophagia</taxon>
        <taxon>Chitinophagales</taxon>
        <taxon>Chitinophagaceae</taxon>
        <taxon>Polluticaenibacter</taxon>
    </lineage>
</organism>
<dbReference type="SUPFAM" id="SSF51206">
    <property type="entry name" value="cAMP-binding domain-like"/>
    <property type="match status" value="1"/>
</dbReference>